<feature type="region of interest" description="Disordered" evidence="1">
    <location>
        <begin position="102"/>
        <end position="248"/>
    </location>
</feature>
<name>A0ABR3QIB9_9PLEO</name>
<feature type="compositionally biased region" description="Basic residues" evidence="1">
    <location>
        <begin position="102"/>
        <end position="113"/>
    </location>
</feature>
<evidence type="ECO:0000313" key="3">
    <source>
        <dbReference type="Proteomes" id="UP001521785"/>
    </source>
</evidence>
<gene>
    <name evidence="2" type="ORF">SLS60_011496</name>
</gene>
<comment type="caution">
    <text evidence="2">The sequence shown here is derived from an EMBL/GenBank/DDBJ whole genome shotgun (WGS) entry which is preliminary data.</text>
</comment>
<keyword evidence="3" id="KW-1185">Reference proteome</keyword>
<feature type="compositionally biased region" description="Basic and acidic residues" evidence="1">
    <location>
        <begin position="223"/>
        <end position="234"/>
    </location>
</feature>
<dbReference type="Proteomes" id="UP001521785">
    <property type="component" value="Unassembled WGS sequence"/>
</dbReference>
<reference evidence="2 3" key="1">
    <citation type="submission" date="2024-02" db="EMBL/GenBank/DDBJ databases">
        <title>De novo assembly and annotation of 12 fungi associated with fruit tree decline syndrome in Ontario, Canada.</title>
        <authorList>
            <person name="Sulman M."/>
            <person name="Ellouze W."/>
            <person name="Ilyukhin E."/>
        </authorList>
    </citation>
    <scope>NUCLEOTIDE SEQUENCE [LARGE SCALE GENOMIC DNA]</scope>
    <source>
        <strain evidence="2 3">M42-189</strain>
    </source>
</reference>
<protein>
    <submittedName>
        <fullName evidence="2">Uncharacterized protein</fullName>
    </submittedName>
</protein>
<sequence>MSRHNGEGEVLSNKISVGLAKFQQQHFASLFGDSAPAVPESHDDDKQAEQASFADLKGDGDDEGFGLGAAVPQDVQDGSFANRIPTSHERLLENLIGKKAAKAHLAAKRKHTAPVKPPKPLKPTPTKVESDEEEGRTSSIRSKRQRNAKPLSAQEVESDDEDEEARALSVRSKKSKTNDQSHFIVEEIVTKVNGPDDELADEKLENNKKNKPSSRPQMAKPKSYLDEILSEKATKKNKKKKKNTTGSQ</sequence>
<accession>A0ABR3QIB9</accession>
<evidence type="ECO:0000313" key="2">
    <source>
        <dbReference type="EMBL" id="KAL1591904.1"/>
    </source>
</evidence>
<feature type="compositionally biased region" description="Basic and acidic residues" evidence="1">
    <location>
        <begin position="176"/>
        <end position="189"/>
    </location>
</feature>
<evidence type="ECO:0000256" key="1">
    <source>
        <dbReference type="SAM" id="MobiDB-lite"/>
    </source>
</evidence>
<organism evidence="2 3">
    <name type="scientific">Paraconiothyrium brasiliense</name>
    <dbReference type="NCBI Taxonomy" id="300254"/>
    <lineage>
        <taxon>Eukaryota</taxon>
        <taxon>Fungi</taxon>
        <taxon>Dikarya</taxon>
        <taxon>Ascomycota</taxon>
        <taxon>Pezizomycotina</taxon>
        <taxon>Dothideomycetes</taxon>
        <taxon>Pleosporomycetidae</taxon>
        <taxon>Pleosporales</taxon>
        <taxon>Massarineae</taxon>
        <taxon>Didymosphaeriaceae</taxon>
        <taxon>Paraconiothyrium</taxon>
    </lineage>
</organism>
<dbReference type="EMBL" id="JAKJXO020000022">
    <property type="protein sequence ID" value="KAL1591904.1"/>
    <property type="molecule type" value="Genomic_DNA"/>
</dbReference>
<feature type="compositionally biased region" description="Basic residues" evidence="1">
    <location>
        <begin position="235"/>
        <end position="248"/>
    </location>
</feature>
<feature type="region of interest" description="Disordered" evidence="1">
    <location>
        <begin position="31"/>
        <end position="83"/>
    </location>
</feature>
<proteinExistence type="predicted"/>